<evidence type="ECO:0000313" key="2">
    <source>
        <dbReference type="Proteomes" id="UP000824120"/>
    </source>
</evidence>
<dbReference type="EMBL" id="JACXVP010000004">
    <property type="protein sequence ID" value="KAG5609880.1"/>
    <property type="molecule type" value="Genomic_DNA"/>
</dbReference>
<protein>
    <submittedName>
        <fullName evidence="1">Uncharacterized protein</fullName>
    </submittedName>
</protein>
<dbReference type="Proteomes" id="UP000824120">
    <property type="component" value="Chromosome 4"/>
</dbReference>
<reference evidence="1 2" key="1">
    <citation type="submission" date="2020-09" db="EMBL/GenBank/DDBJ databases">
        <title>De no assembly of potato wild relative species, Solanum commersonii.</title>
        <authorList>
            <person name="Cho K."/>
        </authorList>
    </citation>
    <scope>NUCLEOTIDE SEQUENCE [LARGE SCALE GENOMIC DNA]</scope>
    <source>
        <strain evidence="1">LZ3.2</strain>
        <tissue evidence="1">Leaf</tissue>
    </source>
</reference>
<dbReference type="OrthoDB" id="1303972at2759"/>
<dbReference type="AlphaFoldDB" id="A0A9J5ZDG1"/>
<proteinExistence type="predicted"/>
<comment type="caution">
    <text evidence="1">The sequence shown here is derived from an EMBL/GenBank/DDBJ whole genome shotgun (WGS) entry which is preliminary data.</text>
</comment>
<gene>
    <name evidence="1" type="ORF">H5410_021161</name>
</gene>
<accession>A0A9J5ZDG1</accession>
<organism evidence="1 2">
    <name type="scientific">Solanum commersonii</name>
    <name type="common">Commerson's wild potato</name>
    <name type="synonym">Commerson's nightshade</name>
    <dbReference type="NCBI Taxonomy" id="4109"/>
    <lineage>
        <taxon>Eukaryota</taxon>
        <taxon>Viridiplantae</taxon>
        <taxon>Streptophyta</taxon>
        <taxon>Embryophyta</taxon>
        <taxon>Tracheophyta</taxon>
        <taxon>Spermatophyta</taxon>
        <taxon>Magnoliopsida</taxon>
        <taxon>eudicotyledons</taxon>
        <taxon>Gunneridae</taxon>
        <taxon>Pentapetalae</taxon>
        <taxon>asterids</taxon>
        <taxon>lamiids</taxon>
        <taxon>Solanales</taxon>
        <taxon>Solanaceae</taxon>
        <taxon>Solanoideae</taxon>
        <taxon>Solaneae</taxon>
        <taxon>Solanum</taxon>
    </lineage>
</organism>
<keyword evidence="2" id="KW-1185">Reference proteome</keyword>
<name>A0A9J5ZDG1_SOLCO</name>
<sequence length="101" mass="11706">MELLENRGIRTTVNNVKIFLDKETLRIILGPGQYQLFFEFINKVPVPRTERRTVTSDADLFLMEKLDELEEINIPVLYARVIKGMEEIRNQGATNIKGINI</sequence>
<evidence type="ECO:0000313" key="1">
    <source>
        <dbReference type="EMBL" id="KAG5609880.1"/>
    </source>
</evidence>